<keyword evidence="2 8" id="KW-0436">Ligase</keyword>
<keyword evidence="3" id="KW-0547">Nucleotide-binding</keyword>
<feature type="compositionally biased region" description="Low complexity" evidence="6">
    <location>
        <begin position="343"/>
        <end position="358"/>
    </location>
</feature>
<dbReference type="GO" id="GO:0005829">
    <property type="term" value="C:cytosol"/>
    <property type="evidence" value="ECO:0007669"/>
    <property type="project" value="TreeGrafter"/>
</dbReference>
<evidence type="ECO:0000313" key="9">
    <source>
        <dbReference type="Proteomes" id="UP000220797"/>
    </source>
</evidence>
<dbReference type="GO" id="GO:0017101">
    <property type="term" value="C:aminoacyl-tRNA synthetase multienzyme complex"/>
    <property type="evidence" value="ECO:0007669"/>
    <property type="project" value="TreeGrafter"/>
</dbReference>
<evidence type="ECO:0000313" key="8">
    <source>
        <dbReference type="EMBL" id="CRG97922.1"/>
    </source>
</evidence>
<dbReference type="InterPro" id="IPR012340">
    <property type="entry name" value="NA-bd_OB-fold"/>
</dbReference>
<dbReference type="EMBL" id="CVMV01000117">
    <property type="protein sequence ID" value="CRG97922.1"/>
    <property type="molecule type" value="Genomic_DNA"/>
</dbReference>
<dbReference type="GO" id="GO:0003723">
    <property type="term" value="F:RNA binding"/>
    <property type="evidence" value="ECO:0007669"/>
    <property type="project" value="TreeGrafter"/>
</dbReference>
<dbReference type="GeneID" id="39728882"/>
<protein>
    <submittedName>
        <fullName evidence="8">Aspartate--tRNA ligase, putative</fullName>
        <ecNumber evidence="8">6.1.1.12</ecNumber>
    </submittedName>
</protein>
<keyword evidence="5" id="KW-0030">Aminoacyl-tRNA synthetase</keyword>
<feature type="region of interest" description="Disordered" evidence="6">
    <location>
        <begin position="330"/>
        <end position="371"/>
    </location>
</feature>
<keyword evidence="9" id="KW-1185">Reference proteome</keyword>
<dbReference type="InterPro" id="IPR004523">
    <property type="entry name" value="Asp-tRNA_synthase_2"/>
</dbReference>
<dbReference type="RefSeq" id="XP_028530721.1">
    <property type="nucleotide sequence ID" value="XM_028674360.1"/>
</dbReference>
<sequence>MKLFRHLLLFYLNIYFKNVFISSKIKFPTFFNLKNKKNYKTFEYNNLVKRESRNIFNFIKKNNNKRIKKLKNFINSYYTNFSLSNEKIRKKKKICDIRKCINKKDDNIFSEEKNIKHENKIKTINLDGNYDDFINLVEFGDLSFFYGTNSNRNFYFYENIIKYIKENKNNFININSNEENTKKKTIIDKNFIRIRGRIERKIKQSKRIFLYLRQDYGIYLTCVYEKKLENKNADDLYKYIKTLKNESVVDIIGKIKLHGKLQQIDIPYLESLYNQKSLEIMIFQISCISESFYDIPIMINDNSFLNQNENILNYESIQGKGGKNEVKDIQENEKEDEEEKKNIINYNSSNDDNMNNKIKTMENNNKAGDNEIDKNNINIYENISDNSFINNNEIINTNENILKSHNFCLNYRNSINHIIFNIKSKLSQRLKNLLHKDNYIEVFTSKFIKINKKNQINTTNNTESGENSDIKMVKKKEDINKKNTEKNIIELNGSEGGCNCYKIEKENLLLVQSPQFYKQMLINSDYEKIFEMNYSYRNEKFHTSRHLNEFLSLDIEQVIYDNYYEIIIYMYDILKYLNNYLNDSFCDELNLINLVHKDKKLTFEKSKISKNPIVLSFCEAHELLNKYYLKKNSSENYIYNNTYKKYIKILNKEEKDKLKKKISFESCGNNKLHNVYYYNKIVKKYKINIKHNKNKRDNSSSDIYKFLNNLNKDELYKNILLFFNMIYENVYSKNSSSNNYYYNNTNEVDEKYDMNNNVNHRSINDNIIKCNCSNLNNNTFNSCNKCCNINKEDKEDFRTEVCNYNFLGLLNNFQEKKMCVKQTLADKNLKDKYLFYDDFTNDQLNYLYLFLKYNYETDLFIIDQYPIYIRPYYTLSNMYDLRFTNSFDFIYKGMEIISGSQRINNLPILLFKVLKENKKIDISKYLNITNFTVLGYLNHFQNIISKNSTIHKYFNSFQFSSKPHGGLALGFERYLMSALNLRNIKNAIFHE</sequence>
<dbReference type="PROSITE" id="PS50862">
    <property type="entry name" value="AA_TRNA_LIGASE_II"/>
    <property type="match status" value="1"/>
</dbReference>
<feature type="domain" description="Aminoacyl-transfer RNA synthetases class-II family profile" evidence="7">
    <location>
        <begin position="420"/>
        <end position="991"/>
    </location>
</feature>
<evidence type="ECO:0000256" key="4">
    <source>
        <dbReference type="ARBA" id="ARBA00022840"/>
    </source>
</evidence>
<dbReference type="GO" id="GO:0004815">
    <property type="term" value="F:aspartate-tRNA ligase activity"/>
    <property type="evidence" value="ECO:0007669"/>
    <property type="project" value="UniProtKB-EC"/>
</dbReference>
<dbReference type="Proteomes" id="UP000220797">
    <property type="component" value="Unassembled WGS sequence"/>
</dbReference>
<dbReference type="AlphaFoldDB" id="A0A1J1GZP5"/>
<organism evidence="8 9">
    <name type="scientific">Plasmodium gallinaceum</name>
    <dbReference type="NCBI Taxonomy" id="5849"/>
    <lineage>
        <taxon>Eukaryota</taxon>
        <taxon>Sar</taxon>
        <taxon>Alveolata</taxon>
        <taxon>Apicomplexa</taxon>
        <taxon>Aconoidasida</taxon>
        <taxon>Haemosporida</taxon>
        <taxon>Plasmodiidae</taxon>
        <taxon>Plasmodium</taxon>
        <taxon>Plasmodium (Haemamoeba)</taxon>
    </lineage>
</organism>
<evidence type="ECO:0000256" key="5">
    <source>
        <dbReference type="ARBA" id="ARBA00023146"/>
    </source>
</evidence>
<gene>
    <name evidence="8" type="ORF">PGAL8A_00035800</name>
</gene>
<dbReference type="SUPFAM" id="SSF50249">
    <property type="entry name" value="Nucleic acid-binding proteins"/>
    <property type="match status" value="1"/>
</dbReference>
<keyword evidence="1" id="KW-0963">Cytoplasm</keyword>
<comment type="caution">
    <text evidence="8">The sequence shown here is derived from an EMBL/GenBank/DDBJ whole genome shotgun (WGS) entry which is preliminary data.</text>
</comment>
<dbReference type="VEuPathDB" id="PlasmoDB:PGAL8A_00035800"/>
<dbReference type="InterPro" id="IPR006195">
    <property type="entry name" value="aa-tRNA-synth_II"/>
</dbReference>
<proteinExistence type="predicted"/>
<dbReference type="PANTHER" id="PTHR43450">
    <property type="entry name" value="ASPARTYL-TRNA SYNTHETASE"/>
    <property type="match status" value="1"/>
</dbReference>
<dbReference type="SUPFAM" id="SSF55681">
    <property type="entry name" value="Class II aaRS and biotin synthetases"/>
    <property type="match status" value="1"/>
</dbReference>
<evidence type="ECO:0000259" key="7">
    <source>
        <dbReference type="PROSITE" id="PS50862"/>
    </source>
</evidence>
<dbReference type="GO" id="GO:0006422">
    <property type="term" value="P:aspartyl-tRNA aminoacylation"/>
    <property type="evidence" value="ECO:0007669"/>
    <property type="project" value="InterPro"/>
</dbReference>
<dbReference type="PANTHER" id="PTHR43450:SF1">
    <property type="entry name" value="ASPARTATE--TRNA LIGASE, CYTOPLASMIC"/>
    <property type="match status" value="1"/>
</dbReference>
<dbReference type="InterPro" id="IPR004364">
    <property type="entry name" value="Aa-tRNA-synt_II"/>
</dbReference>
<dbReference type="Gene3D" id="2.40.50.140">
    <property type="entry name" value="Nucleic acid-binding proteins"/>
    <property type="match status" value="1"/>
</dbReference>
<evidence type="ECO:0000256" key="6">
    <source>
        <dbReference type="SAM" id="MobiDB-lite"/>
    </source>
</evidence>
<evidence type="ECO:0000256" key="2">
    <source>
        <dbReference type="ARBA" id="ARBA00022598"/>
    </source>
</evidence>
<reference evidence="8" key="1">
    <citation type="submission" date="2015-04" db="EMBL/GenBank/DDBJ databases">
        <authorList>
            <consortium name="Pathogen Informatics"/>
        </authorList>
    </citation>
    <scope>NUCLEOTIDE SEQUENCE [LARGE SCALE GENOMIC DNA]</scope>
    <source>
        <strain evidence="8">8A</strain>
    </source>
</reference>
<accession>A0A1J1GZP5</accession>
<dbReference type="Gene3D" id="3.30.930.10">
    <property type="entry name" value="Bira Bifunctional Protein, Domain 2"/>
    <property type="match status" value="2"/>
</dbReference>
<evidence type="ECO:0000256" key="1">
    <source>
        <dbReference type="ARBA" id="ARBA00022490"/>
    </source>
</evidence>
<dbReference type="GO" id="GO:0005524">
    <property type="term" value="F:ATP binding"/>
    <property type="evidence" value="ECO:0007669"/>
    <property type="project" value="InterPro"/>
</dbReference>
<dbReference type="InterPro" id="IPR045864">
    <property type="entry name" value="aa-tRNA-synth_II/BPL/LPL"/>
</dbReference>
<keyword evidence="4" id="KW-0067">ATP-binding</keyword>
<dbReference type="Pfam" id="PF00152">
    <property type="entry name" value="tRNA-synt_2"/>
    <property type="match status" value="1"/>
</dbReference>
<dbReference type="EC" id="6.1.1.12" evidence="8"/>
<name>A0A1J1GZP5_PLAGA</name>
<dbReference type="OrthoDB" id="372395at2759"/>
<evidence type="ECO:0000256" key="3">
    <source>
        <dbReference type="ARBA" id="ARBA00022741"/>
    </source>
</evidence>